<gene>
    <name evidence="2" type="ORF">O6P43_002441</name>
</gene>
<dbReference type="Proteomes" id="UP001163823">
    <property type="component" value="Chromosome 2"/>
</dbReference>
<keyword evidence="1" id="KW-0732">Signal</keyword>
<evidence type="ECO:0000256" key="1">
    <source>
        <dbReference type="SAM" id="SignalP"/>
    </source>
</evidence>
<dbReference type="KEGG" id="qsa:O6P43_002441"/>
<accession>A0AAD7QCR4</accession>
<sequence>MRLCSSSALVACFTAAIVCPSPARHSFLPKSIGSKGVGVLGGWISRMAVTDNRSCQVFGGKVIFQNLNLEVKG</sequence>
<evidence type="ECO:0000313" key="2">
    <source>
        <dbReference type="EMBL" id="KAJ7978992.1"/>
    </source>
</evidence>
<feature type="signal peptide" evidence="1">
    <location>
        <begin position="1"/>
        <end position="23"/>
    </location>
</feature>
<dbReference type="EMBL" id="JARAOO010000002">
    <property type="protein sequence ID" value="KAJ7978992.1"/>
    <property type="molecule type" value="Genomic_DNA"/>
</dbReference>
<feature type="chain" id="PRO_5042172117" description="Secreted protein" evidence="1">
    <location>
        <begin position="24"/>
        <end position="73"/>
    </location>
</feature>
<evidence type="ECO:0008006" key="4">
    <source>
        <dbReference type="Google" id="ProtNLM"/>
    </source>
</evidence>
<name>A0AAD7QCR4_QUISA</name>
<reference evidence="2" key="1">
    <citation type="journal article" date="2023" name="Science">
        <title>Elucidation of the pathway for biosynthesis of saponin adjuvants from the soapbark tree.</title>
        <authorList>
            <person name="Reed J."/>
            <person name="Orme A."/>
            <person name="El-Demerdash A."/>
            <person name="Owen C."/>
            <person name="Martin L.B.B."/>
            <person name="Misra R.C."/>
            <person name="Kikuchi S."/>
            <person name="Rejzek M."/>
            <person name="Martin A.C."/>
            <person name="Harkess A."/>
            <person name="Leebens-Mack J."/>
            <person name="Louveau T."/>
            <person name="Stephenson M.J."/>
            <person name="Osbourn A."/>
        </authorList>
    </citation>
    <scope>NUCLEOTIDE SEQUENCE</scope>
    <source>
        <strain evidence="2">S10</strain>
    </source>
</reference>
<dbReference type="AlphaFoldDB" id="A0AAD7QCR4"/>
<protein>
    <recommendedName>
        <fullName evidence="4">Secreted protein</fullName>
    </recommendedName>
</protein>
<organism evidence="2 3">
    <name type="scientific">Quillaja saponaria</name>
    <name type="common">Soap bark tree</name>
    <dbReference type="NCBI Taxonomy" id="32244"/>
    <lineage>
        <taxon>Eukaryota</taxon>
        <taxon>Viridiplantae</taxon>
        <taxon>Streptophyta</taxon>
        <taxon>Embryophyta</taxon>
        <taxon>Tracheophyta</taxon>
        <taxon>Spermatophyta</taxon>
        <taxon>Magnoliopsida</taxon>
        <taxon>eudicotyledons</taxon>
        <taxon>Gunneridae</taxon>
        <taxon>Pentapetalae</taxon>
        <taxon>rosids</taxon>
        <taxon>fabids</taxon>
        <taxon>Fabales</taxon>
        <taxon>Quillajaceae</taxon>
        <taxon>Quillaja</taxon>
    </lineage>
</organism>
<comment type="caution">
    <text evidence="2">The sequence shown here is derived from an EMBL/GenBank/DDBJ whole genome shotgun (WGS) entry which is preliminary data.</text>
</comment>
<evidence type="ECO:0000313" key="3">
    <source>
        <dbReference type="Proteomes" id="UP001163823"/>
    </source>
</evidence>
<keyword evidence="3" id="KW-1185">Reference proteome</keyword>
<proteinExistence type="predicted"/>